<dbReference type="Gene3D" id="3.40.50.150">
    <property type="entry name" value="Vaccinia Virus protein VP39"/>
    <property type="match status" value="1"/>
</dbReference>
<evidence type="ECO:0000259" key="4">
    <source>
        <dbReference type="Pfam" id="PF02384"/>
    </source>
</evidence>
<organism evidence="6 7">
    <name type="scientific">Candidatus Schekmanbacteria bacterium RBG_16_38_10</name>
    <dbReference type="NCBI Taxonomy" id="1817879"/>
    <lineage>
        <taxon>Bacteria</taxon>
        <taxon>Candidatus Schekmaniibacteriota</taxon>
    </lineage>
</organism>
<evidence type="ECO:0000313" key="6">
    <source>
        <dbReference type="EMBL" id="OGL47411.1"/>
    </source>
</evidence>
<dbReference type="InterPro" id="IPR050953">
    <property type="entry name" value="N4_N6_ade-DNA_methylase"/>
</dbReference>
<dbReference type="InterPro" id="IPR003356">
    <property type="entry name" value="DNA_methylase_A-5"/>
</dbReference>
<dbReference type="InterPro" id="IPR054520">
    <property type="entry name" value="M_Eco57I_C"/>
</dbReference>
<keyword evidence="3" id="KW-0949">S-adenosyl-L-methionine</keyword>
<evidence type="ECO:0000259" key="5">
    <source>
        <dbReference type="Pfam" id="PF22837"/>
    </source>
</evidence>
<comment type="caution">
    <text evidence="6">The sequence shown here is derived from an EMBL/GenBank/DDBJ whole genome shotgun (WGS) entry which is preliminary data.</text>
</comment>
<dbReference type="EMBL" id="MGDE01000037">
    <property type="protein sequence ID" value="OGL47411.1"/>
    <property type="molecule type" value="Genomic_DNA"/>
</dbReference>
<evidence type="ECO:0000256" key="3">
    <source>
        <dbReference type="ARBA" id="ARBA00022691"/>
    </source>
</evidence>
<dbReference type="CDD" id="cd02440">
    <property type="entry name" value="AdoMet_MTases"/>
    <property type="match status" value="1"/>
</dbReference>
<reference evidence="6 7" key="1">
    <citation type="journal article" date="2016" name="Nat. Commun.">
        <title>Thousands of microbial genomes shed light on interconnected biogeochemical processes in an aquifer system.</title>
        <authorList>
            <person name="Anantharaman K."/>
            <person name="Brown C.T."/>
            <person name="Hug L.A."/>
            <person name="Sharon I."/>
            <person name="Castelle C.J."/>
            <person name="Probst A.J."/>
            <person name="Thomas B.C."/>
            <person name="Singh A."/>
            <person name="Wilkins M.J."/>
            <person name="Karaoz U."/>
            <person name="Brodie E.L."/>
            <person name="Williams K.H."/>
            <person name="Hubbard S.S."/>
            <person name="Banfield J.F."/>
        </authorList>
    </citation>
    <scope>NUCLEOTIDE SEQUENCE [LARGE SCALE GENOMIC DNA]</scope>
</reference>
<feature type="domain" description="Type II methyltransferase M.Eco57I C-terminal" evidence="5">
    <location>
        <begin position="702"/>
        <end position="941"/>
    </location>
</feature>
<dbReference type="GO" id="GO:0008170">
    <property type="term" value="F:N-methyltransferase activity"/>
    <property type="evidence" value="ECO:0007669"/>
    <property type="project" value="InterPro"/>
</dbReference>
<evidence type="ECO:0000256" key="1">
    <source>
        <dbReference type="ARBA" id="ARBA00022603"/>
    </source>
</evidence>
<dbReference type="AlphaFoldDB" id="A0A1F7S123"/>
<keyword evidence="2" id="KW-0808">Transferase</keyword>
<dbReference type="Pfam" id="PF22837">
    <property type="entry name" value="M_Eco57I_C"/>
    <property type="match status" value="1"/>
</dbReference>
<dbReference type="GO" id="GO:0003677">
    <property type="term" value="F:DNA binding"/>
    <property type="evidence" value="ECO:0007669"/>
    <property type="project" value="InterPro"/>
</dbReference>
<accession>A0A1F7S123</accession>
<feature type="domain" description="DNA methylase adenine-specific" evidence="4">
    <location>
        <begin position="313"/>
        <end position="605"/>
    </location>
</feature>
<dbReference type="InterPro" id="IPR029063">
    <property type="entry name" value="SAM-dependent_MTases_sf"/>
</dbReference>
<evidence type="ECO:0000313" key="7">
    <source>
        <dbReference type="Proteomes" id="UP000178797"/>
    </source>
</evidence>
<dbReference type="SUPFAM" id="SSF53335">
    <property type="entry name" value="S-adenosyl-L-methionine-dependent methyltransferases"/>
    <property type="match status" value="1"/>
</dbReference>
<gene>
    <name evidence="6" type="ORF">A2W05_05680</name>
</gene>
<dbReference type="PANTHER" id="PTHR33841:SF5">
    <property type="entry name" value="DNA METHYLASE (MODIFICATION METHYLASE) (METHYLTRANSFERASE)-RELATED"/>
    <property type="match status" value="1"/>
</dbReference>
<evidence type="ECO:0000256" key="2">
    <source>
        <dbReference type="ARBA" id="ARBA00022679"/>
    </source>
</evidence>
<protein>
    <submittedName>
        <fullName evidence="6">Uncharacterized protein</fullName>
    </submittedName>
</protein>
<dbReference type="Proteomes" id="UP000178797">
    <property type="component" value="Unassembled WGS sequence"/>
</dbReference>
<sequence length="1131" mass="131758">MSQVISWLNGFLKDGSYPFEVASSDPSIKVESKKTKFPDIQIWLNRKAHQGFCGWELKTPTTPVDDKELLNNAAEKARAMHADYFVTWNMRDAVIWRTPLWTEEVSRIHRLKTYSPISQVSSPDDLWVVSKQELLKAKAKEILNDLSTLHREGHLHLIDVDSTFFVHELSEAVKILWPHVHKSLITEIGKSSAFKNELFNWAVKQGIATYEAGEIFFETVSRQIIYRLLGKILFYLTLRRFRSDIPKLDLHGINPAKVDKKLKEYFEIARQIDYQAVFEDDFSDKVPFPSGAVEPLTNLLDNLNRYNFSNMPQDVVGDVFEKLIPPEERHALGQYFTNEELVDLITTFCVRSKSDKVLDPTCGTGTFLIRAYDRLRNAGEKDHKKLLSQIWGIDITHFPAELATINLYRQNIEDYANFPRVISKDFFEVKTGDTFKFPPPKPTGSPDFMIDETIPQFDGIVGNFPYIRQELIEKRLKGYKSLLENVIRVDWVQDYREFFDEKKKPRLSGQADIYAYLFFHAAKHLKDDGRIGIVTSNAWLDVAYGYELQKFFLKNFKIVAIFESRCEPWFEDAAINTIVTILERCKDEEKRNDNNVKFIKIKKRLKELIPWDIKLPMQRWLGLDKLIHSIENAGSEHYKLKGTKFVNTLKGQTTYEDDNFRIRVLKQGKLLEKVAEAGKTVKWGQYLRAPEIYFEILEKCKDLWIPLHEVAEVRFGIKPGVTEFFFLTEEKITHWKIEDKFTVPIIRTPKEAFGIAIDTNDLKHKMLLCRDDIKNLHKYKGVYSYIKWGEKQTTKNGTLWSEVPSVQGRKYWYDLGVREIADGLWPEMYYDSYRVVLNNAKVYETDKFYGITSKNKKYTNLLMAVLNSSIMQIQRELIGFHSLGEGVLKAAVYEVEDLLLPKLKEISEEKKKLILKAFDKLLTRPVKPTVEELKMKDRQVLDSAVLEALGLDPKKYLKPLYDGLTDMVRERIDLAKSRKKVKQVKTQKDIEKLKEQIIEEIIPDGIKRFPEEFIDSRYLKDVKEISVPNDPLKLGSYFMGKQEVVSETDFRYEAENIDEAKFIVYSQKPDSFVIKIPKKKTIIINAVEGYKRYLKDLKAKLFEAFFSRTHDHKQADTLVQQVFEEAGLQEV</sequence>
<proteinExistence type="predicted"/>
<keyword evidence="1" id="KW-0489">Methyltransferase</keyword>
<dbReference type="PRINTS" id="PR00507">
    <property type="entry name" value="N12N6MTFRASE"/>
</dbReference>
<dbReference type="GO" id="GO:0032259">
    <property type="term" value="P:methylation"/>
    <property type="evidence" value="ECO:0007669"/>
    <property type="project" value="UniProtKB-KW"/>
</dbReference>
<dbReference type="PANTHER" id="PTHR33841">
    <property type="entry name" value="DNA METHYLTRANSFERASE YEEA-RELATED"/>
    <property type="match status" value="1"/>
</dbReference>
<name>A0A1F7S123_9BACT</name>
<dbReference type="Pfam" id="PF02384">
    <property type="entry name" value="N6_Mtase"/>
    <property type="match status" value="1"/>
</dbReference>